<accession>A0A8S5QR30</accession>
<name>A0A8S5QR30_9CAUD</name>
<evidence type="ECO:0000313" key="1">
    <source>
        <dbReference type="EMBL" id="DAE21536.1"/>
    </source>
</evidence>
<sequence length="74" mass="8813">MCDLKARAWEIHTLAYCYHWSLAEIKALSVKERKMWYLMVLKQKRAEEVALKGKDKVEPSPLDEMLEEEKDFVI</sequence>
<dbReference type="EMBL" id="BK015712">
    <property type="protein sequence ID" value="DAE21536.1"/>
    <property type="molecule type" value="Genomic_DNA"/>
</dbReference>
<protein>
    <submittedName>
        <fullName evidence="1">Uncharacterized protein</fullName>
    </submittedName>
</protein>
<organism evidence="1">
    <name type="scientific">Myoviridae sp. ctgXL3</name>
    <dbReference type="NCBI Taxonomy" id="2826681"/>
    <lineage>
        <taxon>Viruses</taxon>
        <taxon>Duplodnaviria</taxon>
        <taxon>Heunggongvirae</taxon>
        <taxon>Uroviricota</taxon>
        <taxon>Caudoviricetes</taxon>
    </lineage>
</organism>
<reference evidence="1" key="1">
    <citation type="journal article" date="2021" name="Proc. Natl. Acad. Sci. U.S.A.">
        <title>A Catalog of Tens of Thousands of Viruses from Human Metagenomes Reveals Hidden Associations with Chronic Diseases.</title>
        <authorList>
            <person name="Tisza M.J."/>
            <person name="Buck C.B."/>
        </authorList>
    </citation>
    <scope>NUCLEOTIDE SEQUENCE</scope>
    <source>
        <strain evidence="1">CtgXL3</strain>
    </source>
</reference>
<proteinExistence type="predicted"/>